<name>A0ABR2UW92_9PEZI</name>
<dbReference type="Pfam" id="PF00107">
    <property type="entry name" value="ADH_zinc_N"/>
    <property type="match status" value="1"/>
</dbReference>
<gene>
    <name evidence="3" type="ORF">SUNI508_07913</name>
</gene>
<sequence>MASRTTKQLILANPPTGLPVFSGPNATFELQTVTLPELKEGELLCKVHAFSNDAGQRGFIQSTVSDERLYAPPVHIGSPMRSGVIAEVLETKSSKVKVGDMITDYHRGIWSERLIVSDQECQPLAPLPNGLSLTHYVGAFGGSGLTAYTGLLYAGGAKRDSDQTIVVSAAAGATGSIAVQVAAKIFKVKRVIGIAGSDEKCAWVKKIGAHECLNYRSPTFLDDLKAATPDEVDIYFDNVGGPILDALLPRMKRLGRGTIAVCGAVAQYNADGKAMELHNWCEVFSARITIKGFIMFDYLEHVPAALQEMVAAAADGRLDLSDAETVVEGPLEKQPEIWTRLFTGDNKGKLVTKLVA</sequence>
<dbReference type="EMBL" id="JARVKF010000363">
    <property type="protein sequence ID" value="KAK9418656.1"/>
    <property type="molecule type" value="Genomic_DNA"/>
</dbReference>
<dbReference type="InterPro" id="IPR045010">
    <property type="entry name" value="MDR_fam"/>
</dbReference>
<dbReference type="InterPro" id="IPR011032">
    <property type="entry name" value="GroES-like_sf"/>
</dbReference>
<dbReference type="InterPro" id="IPR020843">
    <property type="entry name" value="ER"/>
</dbReference>
<dbReference type="Proteomes" id="UP001408356">
    <property type="component" value="Unassembled WGS sequence"/>
</dbReference>
<dbReference type="InterPro" id="IPR041694">
    <property type="entry name" value="ADH_N_2"/>
</dbReference>
<proteinExistence type="predicted"/>
<keyword evidence="4" id="KW-1185">Reference proteome</keyword>
<dbReference type="InterPro" id="IPR013149">
    <property type="entry name" value="ADH-like_C"/>
</dbReference>
<reference evidence="3 4" key="1">
    <citation type="journal article" date="2024" name="J. Plant Pathol.">
        <title>Sequence and assembly of the genome of Seiridium unicorne, isolate CBS 538.82, causal agent of cypress canker disease.</title>
        <authorList>
            <person name="Scali E."/>
            <person name="Rocca G.D."/>
            <person name="Danti R."/>
            <person name="Garbelotto M."/>
            <person name="Barberini S."/>
            <person name="Baroncelli R."/>
            <person name="Emiliani G."/>
        </authorList>
    </citation>
    <scope>NUCLEOTIDE SEQUENCE [LARGE SCALE GENOMIC DNA]</scope>
    <source>
        <strain evidence="3 4">BM-138-508</strain>
    </source>
</reference>
<dbReference type="InterPro" id="IPR036291">
    <property type="entry name" value="NAD(P)-bd_dom_sf"/>
</dbReference>
<dbReference type="PANTHER" id="PTHR43205">
    <property type="entry name" value="PROSTAGLANDIN REDUCTASE"/>
    <property type="match status" value="1"/>
</dbReference>
<evidence type="ECO:0000256" key="1">
    <source>
        <dbReference type="ARBA" id="ARBA00023002"/>
    </source>
</evidence>
<dbReference type="Pfam" id="PF16884">
    <property type="entry name" value="ADH_N_2"/>
    <property type="match status" value="1"/>
</dbReference>
<protein>
    <recommendedName>
        <fullName evidence="2">Enoyl reductase (ER) domain-containing protein</fullName>
    </recommendedName>
</protein>
<evidence type="ECO:0000313" key="4">
    <source>
        <dbReference type="Proteomes" id="UP001408356"/>
    </source>
</evidence>
<dbReference type="SUPFAM" id="SSF50129">
    <property type="entry name" value="GroES-like"/>
    <property type="match status" value="1"/>
</dbReference>
<evidence type="ECO:0000313" key="3">
    <source>
        <dbReference type="EMBL" id="KAK9418656.1"/>
    </source>
</evidence>
<keyword evidence="1" id="KW-0560">Oxidoreductase</keyword>
<organism evidence="3 4">
    <name type="scientific">Seiridium unicorne</name>
    <dbReference type="NCBI Taxonomy" id="138068"/>
    <lineage>
        <taxon>Eukaryota</taxon>
        <taxon>Fungi</taxon>
        <taxon>Dikarya</taxon>
        <taxon>Ascomycota</taxon>
        <taxon>Pezizomycotina</taxon>
        <taxon>Sordariomycetes</taxon>
        <taxon>Xylariomycetidae</taxon>
        <taxon>Amphisphaeriales</taxon>
        <taxon>Sporocadaceae</taxon>
        <taxon>Seiridium</taxon>
    </lineage>
</organism>
<comment type="caution">
    <text evidence="3">The sequence shown here is derived from an EMBL/GenBank/DDBJ whole genome shotgun (WGS) entry which is preliminary data.</text>
</comment>
<accession>A0ABR2UW92</accession>
<feature type="domain" description="Enoyl reductase (ER)" evidence="2">
    <location>
        <begin position="23"/>
        <end position="320"/>
    </location>
</feature>
<dbReference type="Gene3D" id="3.40.50.720">
    <property type="entry name" value="NAD(P)-binding Rossmann-like Domain"/>
    <property type="match status" value="1"/>
</dbReference>
<dbReference type="PANTHER" id="PTHR43205:SF19">
    <property type="entry name" value="ENOYL REDUCTASE (ER) DOMAIN-CONTAINING PROTEIN"/>
    <property type="match status" value="1"/>
</dbReference>
<dbReference type="CDD" id="cd05288">
    <property type="entry name" value="PGDH"/>
    <property type="match status" value="1"/>
</dbReference>
<dbReference type="Gene3D" id="3.90.180.10">
    <property type="entry name" value="Medium-chain alcohol dehydrogenases, catalytic domain"/>
    <property type="match status" value="1"/>
</dbReference>
<dbReference type="SUPFAM" id="SSF51735">
    <property type="entry name" value="NAD(P)-binding Rossmann-fold domains"/>
    <property type="match status" value="1"/>
</dbReference>
<evidence type="ECO:0000259" key="2">
    <source>
        <dbReference type="SMART" id="SM00829"/>
    </source>
</evidence>
<dbReference type="SMART" id="SM00829">
    <property type="entry name" value="PKS_ER"/>
    <property type="match status" value="1"/>
</dbReference>